<dbReference type="CDD" id="cd02440">
    <property type="entry name" value="AdoMet_MTases"/>
    <property type="match status" value="1"/>
</dbReference>
<dbReference type="GO" id="GO:0008168">
    <property type="term" value="F:methyltransferase activity"/>
    <property type="evidence" value="ECO:0007669"/>
    <property type="project" value="UniProtKB-KW"/>
</dbReference>
<dbReference type="Proteomes" id="UP000800093">
    <property type="component" value="Unassembled WGS sequence"/>
</dbReference>
<accession>A0A9P4N3B6</accession>
<dbReference type="InterPro" id="IPR029063">
    <property type="entry name" value="SAM-dependent_MTases_sf"/>
</dbReference>
<evidence type="ECO:0000256" key="1">
    <source>
        <dbReference type="SAM" id="MobiDB-lite"/>
    </source>
</evidence>
<name>A0A9P4N3B6_9PLEO</name>
<sequence length="307" mass="34337">MSQNPTMSLAEANRKFFDSIGDAYDSKPWFAKVNQLLTDNLRNRLDWIGIPFVNTGSNSSPEEIRFLDYACGPGLMSRIFGPYVTISRGIDIAPNMVETYNKRAREFNLPPETVNAVLGDLFSNPQNPPQSDPEFTNFDLAAVGMGFHHFEDVVYAAKCLKERLKPGGVLVITDFLDGGDLKADEEGNPIEGTEGNHVSQNHHHGHGHHGHREHHEHGHGGQSQGKPKEAEGDPTLPVRKEMNNSIVVYAFSVEGVKKFFTEAGFVEVDVKVIPERVYMNFAGTHVWRTILLAKGRRPFEEKERSEL</sequence>
<dbReference type="EMBL" id="ML986626">
    <property type="protein sequence ID" value="KAF2263428.1"/>
    <property type="molecule type" value="Genomic_DNA"/>
</dbReference>
<gene>
    <name evidence="2" type="ORF">CC78DRAFT_581520</name>
</gene>
<dbReference type="OrthoDB" id="3647at2759"/>
<evidence type="ECO:0000313" key="2">
    <source>
        <dbReference type="EMBL" id="KAF2263428.1"/>
    </source>
</evidence>
<reference evidence="3" key="1">
    <citation type="journal article" date="2020" name="Stud. Mycol.">
        <title>101 Dothideomycetes genomes: A test case for predicting lifestyles and emergence of pathogens.</title>
        <authorList>
            <person name="Haridas S."/>
            <person name="Albert R."/>
            <person name="Binder M."/>
            <person name="Bloem J."/>
            <person name="LaButti K."/>
            <person name="Salamov A."/>
            <person name="Andreopoulos B."/>
            <person name="Baker S."/>
            <person name="Barry K."/>
            <person name="Bills G."/>
            <person name="Bluhm B."/>
            <person name="Cannon C."/>
            <person name="Castanera R."/>
            <person name="Culley D."/>
            <person name="Daum C."/>
            <person name="Ezra D."/>
            <person name="Gonzalez J."/>
            <person name="Henrissat B."/>
            <person name="Kuo A."/>
            <person name="Liang C."/>
            <person name="Lipzen A."/>
            <person name="Lutzoni F."/>
            <person name="Magnuson J."/>
            <person name="Mondo S."/>
            <person name="Nolan M."/>
            <person name="Ohm R."/>
            <person name="Pangilinan J."/>
            <person name="Park H.-J."/>
            <person name="Ramirez L."/>
            <person name="Alfaro M."/>
            <person name="Sun H."/>
            <person name="Tritt A."/>
            <person name="Yoshinaga Y."/>
            <person name="Zwiers L.-H."/>
            <person name="Turgeon B."/>
            <person name="Goodwin S."/>
            <person name="Spatafora J."/>
            <person name="Crous P."/>
            <person name="Grigoriev I."/>
        </authorList>
    </citation>
    <scope>NUCLEOTIDE SEQUENCE [LARGE SCALE GENOMIC DNA]</scope>
    <source>
        <strain evidence="3">CBS 304.66</strain>
    </source>
</reference>
<dbReference type="PANTHER" id="PTHR43591:SF108">
    <property type="entry name" value="S-ADENOSYL-L-METHIONINE-DEPENDENT METHYLTRANSFERASE"/>
    <property type="match status" value="1"/>
</dbReference>
<dbReference type="AlphaFoldDB" id="A0A9P4N3B6"/>
<feature type="region of interest" description="Disordered" evidence="1">
    <location>
        <begin position="183"/>
        <end position="237"/>
    </location>
</feature>
<proteinExistence type="predicted"/>
<comment type="caution">
    <text evidence="2">The sequence shown here is derived from an EMBL/GenBank/DDBJ whole genome shotgun (WGS) entry which is preliminary data.</text>
</comment>
<dbReference type="PANTHER" id="PTHR43591">
    <property type="entry name" value="METHYLTRANSFERASE"/>
    <property type="match status" value="1"/>
</dbReference>
<dbReference type="SUPFAM" id="SSF53335">
    <property type="entry name" value="S-adenosyl-L-methionine-dependent methyltransferases"/>
    <property type="match status" value="1"/>
</dbReference>
<protein>
    <submittedName>
        <fullName evidence="2">S-adenosyl-L-methionine-dependent methyltransferase</fullName>
    </submittedName>
</protein>
<dbReference type="Pfam" id="PF13489">
    <property type="entry name" value="Methyltransf_23"/>
    <property type="match status" value="1"/>
</dbReference>
<keyword evidence="2" id="KW-0489">Methyltransferase</keyword>
<dbReference type="GO" id="GO:0032259">
    <property type="term" value="P:methylation"/>
    <property type="evidence" value="ECO:0007669"/>
    <property type="project" value="UniProtKB-KW"/>
</dbReference>
<organism evidence="2 3">
    <name type="scientific">Lojkania enalia</name>
    <dbReference type="NCBI Taxonomy" id="147567"/>
    <lineage>
        <taxon>Eukaryota</taxon>
        <taxon>Fungi</taxon>
        <taxon>Dikarya</taxon>
        <taxon>Ascomycota</taxon>
        <taxon>Pezizomycotina</taxon>
        <taxon>Dothideomycetes</taxon>
        <taxon>Pleosporomycetidae</taxon>
        <taxon>Pleosporales</taxon>
        <taxon>Pleosporales incertae sedis</taxon>
        <taxon>Lojkania</taxon>
    </lineage>
</organism>
<evidence type="ECO:0000313" key="3">
    <source>
        <dbReference type="Proteomes" id="UP000800093"/>
    </source>
</evidence>
<keyword evidence="2" id="KW-0808">Transferase</keyword>
<keyword evidence="3" id="KW-1185">Reference proteome</keyword>
<dbReference type="Gene3D" id="3.40.50.150">
    <property type="entry name" value="Vaccinia Virus protein VP39"/>
    <property type="match status" value="1"/>
</dbReference>
<feature type="compositionally biased region" description="Basic residues" evidence="1">
    <location>
        <begin position="200"/>
        <end position="212"/>
    </location>
</feature>